<accession>A0A519BHD8</accession>
<dbReference type="AlphaFoldDB" id="A0A519BHD8"/>
<comment type="caution">
    <text evidence="2">The sequence shown here is derived from an EMBL/GenBank/DDBJ whole genome shotgun (WGS) entry which is preliminary data.</text>
</comment>
<dbReference type="Pfam" id="PF10047">
    <property type="entry name" value="DUF2281"/>
    <property type="match status" value="1"/>
</dbReference>
<evidence type="ECO:0000313" key="3">
    <source>
        <dbReference type="Proteomes" id="UP000316562"/>
    </source>
</evidence>
<name>A0A519BHD8_ACIG2</name>
<evidence type="ECO:0000313" key="2">
    <source>
        <dbReference type="EMBL" id="RZD16662.1"/>
    </source>
</evidence>
<feature type="domain" description="DUF2281" evidence="1">
    <location>
        <begin position="7"/>
        <end position="38"/>
    </location>
</feature>
<reference evidence="2 3" key="1">
    <citation type="journal article" date="2019" name="ISME J.">
        <title>Insights into ecological role of a new deltaproteobacterial order Candidatus Acidulodesulfobacterales by metagenomics and metatranscriptomics.</title>
        <authorList>
            <person name="Tan S."/>
            <person name="Liu J."/>
            <person name="Fang Y."/>
            <person name="Hedlund B.P."/>
            <person name="Lian Z.H."/>
            <person name="Huang L.Y."/>
            <person name="Li J.T."/>
            <person name="Huang L.N."/>
            <person name="Li W.J."/>
            <person name="Jiang H.C."/>
            <person name="Dong H.L."/>
            <person name="Shu W.S."/>
        </authorList>
    </citation>
    <scope>NUCLEOTIDE SEQUENCE [LARGE SCALE GENOMIC DNA]</scope>
    <source>
        <strain evidence="2">AP2</strain>
    </source>
</reference>
<gene>
    <name evidence="2" type="ORF">EVJ46_00020</name>
</gene>
<organism evidence="2 3">
    <name type="scientific">Acididesulfobacter guangdongensis</name>
    <dbReference type="NCBI Taxonomy" id="2597225"/>
    <lineage>
        <taxon>Bacteria</taxon>
        <taxon>Deltaproteobacteria</taxon>
        <taxon>Candidatus Acidulodesulfobacterales</taxon>
        <taxon>Candidatus Acididesulfobacter</taxon>
    </lineage>
</organism>
<protein>
    <submittedName>
        <fullName evidence="2">DUF2281 domain-containing protein</fullName>
    </submittedName>
</protein>
<proteinExistence type="predicted"/>
<dbReference type="Proteomes" id="UP000316562">
    <property type="component" value="Unassembled WGS sequence"/>
</dbReference>
<evidence type="ECO:0000259" key="1">
    <source>
        <dbReference type="Pfam" id="PF10047"/>
    </source>
</evidence>
<sequence length="63" mass="7371">MSGKDLIINEIDRLPEELLPEILDFIKFLEVKEEHTIHSSQVLSERIFEKIWDNAEDAAYDAL</sequence>
<dbReference type="InterPro" id="IPR018739">
    <property type="entry name" value="DUF2281"/>
</dbReference>
<dbReference type="EMBL" id="SGBC01000001">
    <property type="protein sequence ID" value="RZD16662.1"/>
    <property type="molecule type" value="Genomic_DNA"/>
</dbReference>